<keyword evidence="2" id="KW-0614">Plasmid</keyword>
<dbReference type="OrthoDB" id="7062868at2"/>
<geneLocation type="plasmid" evidence="3">
    <name>peu1</name>
</geneLocation>
<dbReference type="Gene3D" id="3.40.50.1010">
    <property type="entry name" value="5'-nuclease"/>
    <property type="match status" value="1"/>
</dbReference>
<dbReference type="KEGG" id="enn:FRE64_16625"/>
<organism evidence="2 3">
    <name type="scientific">Euhalothece natronophila Z-M001</name>
    <dbReference type="NCBI Taxonomy" id="522448"/>
    <lineage>
        <taxon>Bacteria</taxon>
        <taxon>Bacillati</taxon>
        <taxon>Cyanobacteriota</taxon>
        <taxon>Cyanophyceae</taxon>
        <taxon>Oscillatoriophycideae</taxon>
        <taxon>Chroococcales</taxon>
        <taxon>Halothecacae</taxon>
        <taxon>Halothece cluster</taxon>
        <taxon>Euhalothece</taxon>
    </lineage>
</organism>
<dbReference type="RefSeq" id="WP_146297490.1">
    <property type="nucleotide sequence ID" value="NZ_CP042327.1"/>
</dbReference>
<sequence>MSNELLVDTNILVYAIDEDSQFYATSRSVLQKKDKTLFTTSKNITEFLTVMTRSSGYGLSTETALNLLQKLIQQLEIIYPTPDSLATFLELVASYQPSGLKLHDFEIISIALANGICDIATFNQKDFQTITEITLFEL</sequence>
<dbReference type="AlphaFoldDB" id="A0A5B8NRE5"/>
<dbReference type="InterPro" id="IPR029060">
    <property type="entry name" value="PIN-like_dom_sf"/>
</dbReference>
<dbReference type="Proteomes" id="UP000318453">
    <property type="component" value="Plasmid pEu1"/>
</dbReference>
<protein>
    <submittedName>
        <fullName evidence="2">Type II toxin-antitoxin system VapC family toxin</fullName>
    </submittedName>
</protein>
<reference evidence="2 3" key="1">
    <citation type="submission" date="2019-08" db="EMBL/GenBank/DDBJ databases">
        <title>Carotenoids and Carotenoid Binding Proteins in the Halophilic Cyanobacterium Euhalothece sp. ZM00.</title>
        <authorList>
            <person name="Cho S.M."/>
            <person name="Song J.Y."/>
            <person name="Park Y.-I."/>
        </authorList>
    </citation>
    <scope>NUCLEOTIDE SEQUENCE [LARGE SCALE GENOMIC DNA]</scope>
    <source>
        <strain evidence="2 3">Z-M001</strain>
        <plasmid evidence="3">peu1</plasmid>
    </source>
</reference>
<feature type="domain" description="PIN" evidence="1">
    <location>
        <begin position="6"/>
        <end position="127"/>
    </location>
</feature>
<accession>A0A5B8NRE5</accession>
<keyword evidence="3" id="KW-1185">Reference proteome</keyword>
<dbReference type="Pfam" id="PF01850">
    <property type="entry name" value="PIN"/>
    <property type="match status" value="1"/>
</dbReference>
<gene>
    <name evidence="2" type="ORF">FRE64_16625</name>
</gene>
<dbReference type="EMBL" id="CP042327">
    <property type="protein sequence ID" value="QDZ41598.1"/>
    <property type="molecule type" value="Genomic_DNA"/>
</dbReference>
<dbReference type="SUPFAM" id="SSF88723">
    <property type="entry name" value="PIN domain-like"/>
    <property type="match status" value="1"/>
</dbReference>
<proteinExistence type="predicted"/>
<evidence type="ECO:0000313" key="2">
    <source>
        <dbReference type="EMBL" id="QDZ41598.1"/>
    </source>
</evidence>
<dbReference type="InterPro" id="IPR002716">
    <property type="entry name" value="PIN_dom"/>
</dbReference>
<evidence type="ECO:0000259" key="1">
    <source>
        <dbReference type="Pfam" id="PF01850"/>
    </source>
</evidence>
<evidence type="ECO:0000313" key="3">
    <source>
        <dbReference type="Proteomes" id="UP000318453"/>
    </source>
</evidence>
<name>A0A5B8NRE5_9CHRO</name>